<comment type="caution">
    <text evidence="2">The sequence shown here is derived from an EMBL/GenBank/DDBJ whole genome shotgun (WGS) entry which is preliminary data.</text>
</comment>
<dbReference type="Proteomes" id="UP000835052">
    <property type="component" value="Unassembled WGS sequence"/>
</dbReference>
<evidence type="ECO:0000313" key="2">
    <source>
        <dbReference type="EMBL" id="CAD6198339.1"/>
    </source>
</evidence>
<accession>A0A8S1HPD8</accession>
<gene>
    <name evidence="2" type="ORF">CAUJ_LOCUS14245</name>
</gene>
<evidence type="ECO:0000313" key="3">
    <source>
        <dbReference type="Proteomes" id="UP000835052"/>
    </source>
</evidence>
<feature type="region of interest" description="Disordered" evidence="1">
    <location>
        <begin position="71"/>
        <end position="90"/>
    </location>
</feature>
<sequence>MGEAGTAPPSYNIPPPSYDDVTSGTYPQPPPPPPAQPSVQSNTLNQSRTTVNNYRIYVIPERTVRVRPTVRVDPGGLCEPDELVKSKGDG</sequence>
<feature type="region of interest" description="Disordered" evidence="1">
    <location>
        <begin position="1"/>
        <end position="51"/>
    </location>
</feature>
<name>A0A8S1HPD8_9PELO</name>
<protein>
    <submittedName>
        <fullName evidence="2">Uncharacterized protein</fullName>
    </submittedName>
</protein>
<organism evidence="2 3">
    <name type="scientific">Caenorhabditis auriculariae</name>
    <dbReference type="NCBI Taxonomy" id="2777116"/>
    <lineage>
        <taxon>Eukaryota</taxon>
        <taxon>Metazoa</taxon>
        <taxon>Ecdysozoa</taxon>
        <taxon>Nematoda</taxon>
        <taxon>Chromadorea</taxon>
        <taxon>Rhabditida</taxon>
        <taxon>Rhabditina</taxon>
        <taxon>Rhabditomorpha</taxon>
        <taxon>Rhabditoidea</taxon>
        <taxon>Rhabditidae</taxon>
        <taxon>Peloderinae</taxon>
        <taxon>Caenorhabditis</taxon>
    </lineage>
</organism>
<feature type="compositionally biased region" description="Pro residues" evidence="1">
    <location>
        <begin position="27"/>
        <end position="36"/>
    </location>
</feature>
<dbReference type="EMBL" id="CAJGYM010000123">
    <property type="protein sequence ID" value="CAD6198339.1"/>
    <property type="molecule type" value="Genomic_DNA"/>
</dbReference>
<evidence type="ECO:0000256" key="1">
    <source>
        <dbReference type="SAM" id="MobiDB-lite"/>
    </source>
</evidence>
<proteinExistence type="predicted"/>
<keyword evidence="3" id="KW-1185">Reference proteome</keyword>
<dbReference type="AlphaFoldDB" id="A0A8S1HPD8"/>
<reference evidence="2" key="1">
    <citation type="submission" date="2020-10" db="EMBL/GenBank/DDBJ databases">
        <authorList>
            <person name="Kikuchi T."/>
        </authorList>
    </citation>
    <scope>NUCLEOTIDE SEQUENCE</scope>
    <source>
        <strain evidence="2">NKZ352</strain>
    </source>
</reference>
<feature type="compositionally biased region" description="Polar residues" evidence="1">
    <location>
        <begin position="38"/>
        <end position="51"/>
    </location>
</feature>